<feature type="binding site" evidence="9">
    <location>
        <position position="66"/>
    </location>
    <ligand>
        <name>S-adenosyl-L-methionine</name>
        <dbReference type="ChEBI" id="CHEBI:59789"/>
    </ligand>
</feature>
<dbReference type="SUPFAM" id="SSF53335">
    <property type="entry name" value="S-adenosyl-L-methionine-dependent methyltransferases"/>
    <property type="match status" value="1"/>
</dbReference>
<dbReference type="GO" id="GO:0032259">
    <property type="term" value="P:methylation"/>
    <property type="evidence" value="ECO:0007669"/>
    <property type="project" value="UniProtKB-KW"/>
</dbReference>
<evidence type="ECO:0000313" key="11">
    <source>
        <dbReference type="Proteomes" id="UP000273854"/>
    </source>
</evidence>
<organism evidence="10 11">
    <name type="scientific">Pseudomonas viridiflava</name>
    <name type="common">Phytomonas viridiflava</name>
    <dbReference type="NCBI Taxonomy" id="33069"/>
    <lineage>
        <taxon>Bacteria</taxon>
        <taxon>Pseudomonadati</taxon>
        <taxon>Pseudomonadota</taxon>
        <taxon>Gammaproteobacteria</taxon>
        <taxon>Pseudomonadales</taxon>
        <taxon>Pseudomonadaceae</taxon>
        <taxon>Pseudomonas</taxon>
    </lineage>
</organism>
<dbReference type="EC" id="2.1.1.67" evidence="4 9"/>
<evidence type="ECO:0000256" key="8">
    <source>
        <dbReference type="ARBA" id="ARBA00022691"/>
    </source>
</evidence>
<comment type="subcellular location">
    <subcellularLocation>
        <location evidence="2 9">Cytoplasm</location>
    </subcellularLocation>
</comment>
<dbReference type="NCBIfam" id="TIGR03840">
    <property type="entry name" value="TMPT_Se_Te"/>
    <property type="match status" value="1"/>
</dbReference>
<evidence type="ECO:0000313" key="10">
    <source>
        <dbReference type="EMBL" id="RMT84838.1"/>
    </source>
</evidence>
<comment type="similarity">
    <text evidence="3 9">Belongs to the class I-like SAM-binding methyltransferase superfamily. TPMT family.</text>
</comment>
<comment type="caution">
    <text evidence="10">The sequence shown here is derived from an EMBL/GenBank/DDBJ whole genome shotgun (WGS) entry which is preliminary data.</text>
</comment>
<reference evidence="10 11" key="1">
    <citation type="submission" date="2018-08" db="EMBL/GenBank/DDBJ databases">
        <title>Recombination of ecologically and evolutionarily significant loci maintains genetic cohesion in the Pseudomonas syringae species complex.</title>
        <authorList>
            <person name="Dillon M."/>
            <person name="Thakur S."/>
            <person name="Almeida R.N.D."/>
            <person name="Weir B.S."/>
            <person name="Guttman D.S."/>
        </authorList>
    </citation>
    <scope>NUCLEOTIDE SEQUENCE [LARGE SCALE GENOMIC DNA]</scope>
    <source>
        <strain evidence="10 11">ICMP 19473</strain>
    </source>
</reference>
<dbReference type="GO" id="GO:0005737">
    <property type="term" value="C:cytoplasm"/>
    <property type="evidence" value="ECO:0007669"/>
    <property type="project" value="UniProtKB-SubCell"/>
</dbReference>
<dbReference type="GO" id="GO:0008119">
    <property type="term" value="F:thiopurine S-methyltransferase activity"/>
    <property type="evidence" value="ECO:0007669"/>
    <property type="project" value="UniProtKB-UniRule"/>
</dbReference>
<proteinExistence type="inferred from homology"/>
<dbReference type="NCBIfam" id="NF009732">
    <property type="entry name" value="PRK13255.1"/>
    <property type="match status" value="1"/>
</dbReference>
<feature type="binding site" evidence="9">
    <location>
        <position position="45"/>
    </location>
    <ligand>
        <name>S-adenosyl-L-methionine</name>
        <dbReference type="ChEBI" id="CHEBI:59789"/>
    </ligand>
</feature>
<evidence type="ECO:0000256" key="9">
    <source>
        <dbReference type="HAMAP-Rule" id="MF_00812"/>
    </source>
</evidence>
<dbReference type="PANTHER" id="PTHR10259:SF11">
    <property type="entry name" value="THIOPURINE S-METHYLTRANSFERASE"/>
    <property type="match status" value="1"/>
</dbReference>
<evidence type="ECO:0000256" key="4">
    <source>
        <dbReference type="ARBA" id="ARBA00011905"/>
    </source>
</evidence>
<dbReference type="InterPro" id="IPR022474">
    <property type="entry name" value="Thiopur_S-MeTfrase_Se/Te_detox"/>
</dbReference>
<evidence type="ECO:0000256" key="3">
    <source>
        <dbReference type="ARBA" id="ARBA00008145"/>
    </source>
</evidence>
<evidence type="ECO:0000256" key="6">
    <source>
        <dbReference type="ARBA" id="ARBA00022603"/>
    </source>
</evidence>
<comment type="catalytic activity">
    <reaction evidence="1 9">
        <text>S-adenosyl-L-methionine + a thiopurine = S-adenosyl-L-homocysteine + a thiopurine S-methylether.</text>
        <dbReference type="EC" id="2.1.1.67"/>
    </reaction>
</comment>
<sequence length="219" mass="25049">MEADFWQQRWASGQIGFHQAEVNQDLRRFWPELELQKGARVLVPLCGKSHDMSWLVGQGFHVVGVELSRTAVEVYFAEHQLEPRVTQRGGFTLYSAVGIDIWCGDFFALTAQDIGQCVAFYDRAAMIALPSDIRERYVLQLERLLPSTCVGLLITLDYDQTELNGPPFSVPHQWLQAFVEAHWRIAKVETHDALHSSPKALKAGVGRLDECVYWLERRY</sequence>
<dbReference type="AlphaFoldDB" id="A0A3M5PK83"/>
<dbReference type="GO" id="GO:0010038">
    <property type="term" value="P:response to metal ion"/>
    <property type="evidence" value="ECO:0007669"/>
    <property type="project" value="InterPro"/>
</dbReference>
<gene>
    <name evidence="9" type="primary">tpm</name>
    <name evidence="10" type="ORF">ALP40_01643</name>
</gene>
<dbReference type="OrthoDB" id="9778208at2"/>
<dbReference type="InterPro" id="IPR025835">
    <property type="entry name" value="Thiopurine_S-MeTrfase"/>
</dbReference>
<dbReference type="Gene3D" id="3.40.50.150">
    <property type="entry name" value="Vaccinia Virus protein VP39"/>
    <property type="match status" value="1"/>
</dbReference>
<evidence type="ECO:0000256" key="5">
    <source>
        <dbReference type="ARBA" id="ARBA00022490"/>
    </source>
</evidence>
<dbReference type="RefSeq" id="WP_122206566.1">
    <property type="nucleotide sequence ID" value="NZ_RBTP01000011.1"/>
</dbReference>
<dbReference type="HAMAP" id="MF_00812">
    <property type="entry name" value="Thiopur_methtran"/>
    <property type="match status" value="1"/>
</dbReference>
<feature type="binding site" evidence="9">
    <location>
        <position position="123"/>
    </location>
    <ligand>
        <name>S-adenosyl-L-methionine</name>
        <dbReference type="ChEBI" id="CHEBI:59789"/>
    </ligand>
</feature>
<dbReference type="PANTHER" id="PTHR10259">
    <property type="entry name" value="THIOPURINE S-METHYLTRANSFERASE"/>
    <property type="match status" value="1"/>
</dbReference>
<dbReference type="EMBL" id="RBTP01000011">
    <property type="protein sequence ID" value="RMT84838.1"/>
    <property type="molecule type" value="Genomic_DNA"/>
</dbReference>
<accession>A0A3M5PK83</accession>
<dbReference type="FunFam" id="3.40.50.150:FF:000101">
    <property type="entry name" value="Thiopurine S-methyltransferase"/>
    <property type="match status" value="1"/>
</dbReference>
<feature type="binding site" evidence="9">
    <location>
        <position position="10"/>
    </location>
    <ligand>
        <name>S-adenosyl-L-methionine</name>
        <dbReference type="ChEBI" id="CHEBI:59789"/>
    </ligand>
</feature>
<evidence type="ECO:0000256" key="1">
    <source>
        <dbReference type="ARBA" id="ARBA00000903"/>
    </source>
</evidence>
<protein>
    <recommendedName>
        <fullName evidence="4 9">Thiopurine S-methyltransferase</fullName>
        <ecNumber evidence="4 9">2.1.1.67</ecNumber>
    </recommendedName>
    <alternativeName>
        <fullName evidence="9">Thiopurine methyltransferase</fullName>
    </alternativeName>
</protein>
<dbReference type="InterPro" id="IPR008854">
    <property type="entry name" value="TPMT"/>
</dbReference>
<keyword evidence="5 9" id="KW-0963">Cytoplasm</keyword>
<dbReference type="Pfam" id="PF05724">
    <property type="entry name" value="TPMT"/>
    <property type="match status" value="1"/>
</dbReference>
<evidence type="ECO:0000256" key="2">
    <source>
        <dbReference type="ARBA" id="ARBA00004496"/>
    </source>
</evidence>
<dbReference type="Proteomes" id="UP000273854">
    <property type="component" value="Unassembled WGS sequence"/>
</dbReference>
<keyword evidence="6 9" id="KW-0489">Methyltransferase</keyword>
<dbReference type="PROSITE" id="PS51585">
    <property type="entry name" value="SAM_MT_TPMT"/>
    <property type="match status" value="1"/>
</dbReference>
<keyword evidence="7 9" id="KW-0808">Transferase</keyword>
<dbReference type="InterPro" id="IPR029063">
    <property type="entry name" value="SAM-dependent_MTases_sf"/>
</dbReference>
<dbReference type="PIRSF" id="PIRSF023956">
    <property type="entry name" value="Thiopurine_S-methyltransferase"/>
    <property type="match status" value="1"/>
</dbReference>
<keyword evidence="8 9" id="KW-0949">S-adenosyl-L-methionine</keyword>
<evidence type="ECO:0000256" key="7">
    <source>
        <dbReference type="ARBA" id="ARBA00022679"/>
    </source>
</evidence>
<name>A0A3M5PK83_PSEVI</name>